<protein>
    <submittedName>
        <fullName evidence="2">Uncharacterized protein</fullName>
    </submittedName>
</protein>
<gene>
    <name evidence="2" type="ORF">CIG75_09690</name>
</gene>
<feature type="transmembrane region" description="Helical" evidence="1">
    <location>
        <begin position="43"/>
        <end position="62"/>
    </location>
</feature>
<reference evidence="2 3" key="1">
    <citation type="journal article" date="2015" name="Int. J. Syst. Evol. Microbiol.">
        <title>Tumebacillus algifaecis sp. nov., isolated from decomposing algal scum.</title>
        <authorList>
            <person name="Wu Y.F."/>
            <person name="Zhang B."/>
            <person name="Xing P."/>
            <person name="Wu Q.L."/>
            <person name="Liu S.J."/>
        </authorList>
    </citation>
    <scope>NUCLEOTIDE SEQUENCE [LARGE SCALE GENOMIC DNA]</scope>
    <source>
        <strain evidence="2 3">THMBR28</strain>
    </source>
</reference>
<dbReference type="EMBL" id="CP022657">
    <property type="protein sequence ID" value="ASS75226.1"/>
    <property type="molecule type" value="Genomic_DNA"/>
</dbReference>
<keyword evidence="3" id="KW-1185">Reference proteome</keyword>
<keyword evidence="1" id="KW-0472">Membrane</keyword>
<proteinExistence type="predicted"/>
<evidence type="ECO:0000313" key="3">
    <source>
        <dbReference type="Proteomes" id="UP000214688"/>
    </source>
</evidence>
<keyword evidence="1" id="KW-0812">Transmembrane</keyword>
<feature type="transmembrane region" description="Helical" evidence="1">
    <location>
        <begin position="99"/>
        <end position="124"/>
    </location>
</feature>
<name>A0A223D1L3_9BACL</name>
<sequence length="127" mass="14547">MQTVLIVLSYLLLLLSVLSFWQTFKQKPAGFFHELEAAGMSNGVRQIMYAITGLYLLYVLTVMNVARPLTWFGIVTIIESLCFLLALRGDLTSGLFVRWYRYSVGMYVSAVFHILFPIVALYFLQFS</sequence>
<accession>A0A223D1L3</accession>
<organism evidence="2 3">
    <name type="scientific">Tumebacillus algifaecis</name>
    <dbReference type="NCBI Taxonomy" id="1214604"/>
    <lineage>
        <taxon>Bacteria</taxon>
        <taxon>Bacillati</taxon>
        <taxon>Bacillota</taxon>
        <taxon>Bacilli</taxon>
        <taxon>Bacillales</taxon>
        <taxon>Alicyclobacillaceae</taxon>
        <taxon>Tumebacillus</taxon>
    </lineage>
</organism>
<evidence type="ECO:0000313" key="2">
    <source>
        <dbReference type="EMBL" id="ASS75226.1"/>
    </source>
</evidence>
<feature type="transmembrane region" description="Helical" evidence="1">
    <location>
        <begin position="69"/>
        <end position="87"/>
    </location>
</feature>
<evidence type="ECO:0000256" key="1">
    <source>
        <dbReference type="SAM" id="Phobius"/>
    </source>
</evidence>
<dbReference type="OrthoDB" id="9850247at2"/>
<dbReference type="KEGG" id="tab:CIG75_09690"/>
<keyword evidence="1" id="KW-1133">Transmembrane helix</keyword>
<dbReference type="RefSeq" id="WP_094236474.1">
    <property type="nucleotide sequence ID" value="NZ_CP022657.1"/>
</dbReference>
<dbReference type="AlphaFoldDB" id="A0A223D1L3"/>
<dbReference type="Proteomes" id="UP000214688">
    <property type="component" value="Chromosome"/>
</dbReference>